<sequence length="51" mass="5435">MDTIFFLCVGSWLIAWACALGLCGLGRVAAHARPLTLLDTFSSTSDTETTT</sequence>
<evidence type="ECO:0000313" key="2">
    <source>
        <dbReference type="EMBL" id="QNN76441.1"/>
    </source>
</evidence>
<gene>
    <name evidence="1" type="ORF">H4W19_02070</name>
    <name evidence="2" type="ORF">IAE60_10775</name>
</gene>
<keyword evidence="3" id="KW-1185">Reference proteome</keyword>
<name>A0A7G9T8L6_PSEMX</name>
<dbReference type="AlphaFoldDB" id="A0A7G9T8L6"/>
<protein>
    <submittedName>
        <fullName evidence="2">Uncharacterized protein</fullName>
    </submittedName>
</protein>
<evidence type="ECO:0000313" key="4">
    <source>
        <dbReference type="Proteomes" id="UP000515838"/>
    </source>
</evidence>
<dbReference type="GeneID" id="81471456"/>
<evidence type="ECO:0000313" key="3">
    <source>
        <dbReference type="Proteomes" id="UP000515506"/>
    </source>
</evidence>
<evidence type="ECO:0000313" key="1">
    <source>
        <dbReference type="EMBL" id="QND80615.1"/>
    </source>
</evidence>
<reference evidence="1 3" key="2">
    <citation type="submission" date="2020-08" db="EMBL/GenBank/DDBJ databases">
        <title>Streptomycin resistant and MDR strain, P. mexicana.</title>
        <authorList>
            <person name="Ganesh-kumar S."/>
            <person name="Zhe T."/>
            <person name="Yu Z."/>
            <person name="Min Y."/>
        </authorList>
    </citation>
    <scope>NUCLEOTIDE SEQUENCE [LARGE SCALE GENOMIC DNA]</scope>
    <source>
        <strain evidence="1 3">GTZY</strain>
    </source>
</reference>
<dbReference type="Proteomes" id="UP000515838">
    <property type="component" value="Chromosome"/>
</dbReference>
<proteinExistence type="predicted"/>
<dbReference type="EMBL" id="CP060731">
    <property type="protein sequence ID" value="QNN76441.1"/>
    <property type="molecule type" value="Genomic_DNA"/>
</dbReference>
<dbReference type="EMBL" id="CP060028">
    <property type="protein sequence ID" value="QND80615.1"/>
    <property type="molecule type" value="Genomic_DNA"/>
</dbReference>
<reference evidence="2 4" key="1">
    <citation type="submission" date="2020-08" db="EMBL/GenBank/DDBJ databases">
        <title>Streptomycin Non-resistant strain, P. mexicana.</title>
        <authorList>
            <person name="Ganesh-Kumar S."/>
            <person name="Zhe T."/>
            <person name="Yu Z."/>
            <person name="Min Y."/>
        </authorList>
    </citation>
    <scope>NUCLEOTIDE SEQUENCE [LARGE SCALE GENOMIC DNA]</scope>
    <source>
        <strain evidence="2 4">GTZY2</strain>
    </source>
</reference>
<dbReference type="Proteomes" id="UP000515506">
    <property type="component" value="Chromosome"/>
</dbReference>
<accession>A0A7G9T8L6</accession>
<dbReference type="RefSeq" id="WP_162108891.1">
    <property type="nucleotide sequence ID" value="NZ_CP060028.1"/>
</dbReference>
<organism evidence="2 4">
    <name type="scientific">Pseudoxanthomonas mexicana</name>
    <dbReference type="NCBI Taxonomy" id="128785"/>
    <lineage>
        <taxon>Bacteria</taxon>
        <taxon>Pseudomonadati</taxon>
        <taxon>Pseudomonadota</taxon>
        <taxon>Gammaproteobacteria</taxon>
        <taxon>Lysobacterales</taxon>
        <taxon>Lysobacteraceae</taxon>
        <taxon>Pseudoxanthomonas</taxon>
    </lineage>
</organism>